<proteinExistence type="inferred from homology"/>
<evidence type="ECO:0000256" key="4">
    <source>
        <dbReference type="ARBA" id="ARBA00022840"/>
    </source>
</evidence>
<dbReference type="OrthoDB" id="9778870at2"/>
<gene>
    <name evidence="6" type="ORF">CGE01nite_07880</name>
</gene>
<protein>
    <submittedName>
        <fullName evidence="6">Teichoic acid ABC transporter ATP-binding protein</fullName>
    </submittedName>
</protein>
<dbReference type="PROSITE" id="PS50893">
    <property type="entry name" value="ABC_TRANSPORTER_2"/>
    <property type="match status" value="1"/>
</dbReference>
<evidence type="ECO:0000256" key="3">
    <source>
        <dbReference type="ARBA" id="ARBA00022741"/>
    </source>
</evidence>
<keyword evidence="3" id="KW-0547">Nucleotide-binding</keyword>
<dbReference type="EMBL" id="BJLQ01000005">
    <property type="protein sequence ID" value="GEA83537.1"/>
    <property type="molecule type" value="Genomic_DNA"/>
</dbReference>
<feature type="domain" description="ABC transporter" evidence="5">
    <location>
        <begin position="50"/>
        <end position="271"/>
    </location>
</feature>
<dbReference type="InterPro" id="IPR003593">
    <property type="entry name" value="AAA+_ATPase"/>
</dbReference>
<evidence type="ECO:0000313" key="7">
    <source>
        <dbReference type="Proteomes" id="UP000320461"/>
    </source>
</evidence>
<dbReference type="InterPro" id="IPR003439">
    <property type="entry name" value="ABC_transporter-like_ATP-bd"/>
</dbReference>
<keyword evidence="7" id="KW-1185">Reference proteome</keyword>
<dbReference type="RefSeq" id="WP_141369120.1">
    <property type="nucleotide sequence ID" value="NZ_BJLQ01000005.1"/>
</dbReference>
<dbReference type="InterPro" id="IPR017871">
    <property type="entry name" value="ABC_transporter-like_CS"/>
</dbReference>
<dbReference type="Proteomes" id="UP000320461">
    <property type="component" value="Unassembled WGS sequence"/>
</dbReference>
<comment type="similarity">
    <text evidence="1">Belongs to the ABC transporter superfamily.</text>
</comment>
<dbReference type="InterPro" id="IPR015860">
    <property type="entry name" value="ABC_transpr_TagH-like"/>
</dbReference>
<reference evidence="6 7" key="1">
    <citation type="submission" date="2019-06" db="EMBL/GenBank/DDBJ databases">
        <title>Whole genome shotgun sequence of Cellulomonas gelida NBRC 3748.</title>
        <authorList>
            <person name="Hosoyama A."/>
            <person name="Uohara A."/>
            <person name="Ohji S."/>
            <person name="Ichikawa N."/>
        </authorList>
    </citation>
    <scope>NUCLEOTIDE SEQUENCE [LARGE SCALE GENOMIC DNA]</scope>
    <source>
        <strain evidence="6 7">NBRC 3748</strain>
    </source>
</reference>
<dbReference type="SUPFAM" id="SSF52540">
    <property type="entry name" value="P-loop containing nucleoside triphosphate hydrolases"/>
    <property type="match status" value="1"/>
</dbReference>
<dbReference type="Gene3D" id="3.40.50.300">
    <property type="entry name" value="P-loop containing nucleotide triphosphate hydrolases"/>
    <property type="match status" value="1"/>
</dbReference>
<evidence type="ECO:0000256" key="2">
    <source>
        <dbReference type="ARBA" id="ARBA00022448"/>
    </source>
</evidence>
<evidence type="ECO:0000313" key="6">
    <source>
        <dbReference type="EMBL" id="GEA83537.1"/>
    </source>
</evidence>
<dbReference type="InterPro" id="IPR050683">
    <property type="entry name" value="Bact_Polysacc_Export_ATP-bd"/>
</dbReference>
<dbReference type="CDD" id="cd03220">
    <property type="entry name" value="ABC_KpsT_Wzt"/>
    <property type="match status" value="1"/>
</dbReference>
<evidence type="ECO:0000259" key="5">
    <source>
        <dbReference type="PROSITE" id="PS50893"/>
    </source>
</evidence>
<dbReference type="GO" id="GO:0005524">
    <property type="term" value="F:ATP binding"/>
    <property type="evidence" value="ECO:0007669"/>
    <property type="project" value="UniProtKB-KW"/>
</dbReference>
<dbReference type="PANTHER" id="PTHR46743:SF2">
    <property type="entry name" value="TEICHOIC ACIDS EXPORT ATP-BINDING PROTEIN TAGH"/>
    <property type="match status" value="1"/>
</dbReference>
<name>A0A4Y3KHN6_9CELL</name>
<dbReference type="SMART" id="SM00382">
    <property type="entry name" value="AAA"/>
    <property type="match status" value="1"/>
</dbReference>
<organism evidence="6 7">
    <name type="scientific">Cellulomonas gelida</name>
    <dbReference type="NCBI Taxonomy" id="1712"/>
    <lineage>
        <taxon>Bacteria</taxon>
        <taxon>Bacillati</taxon>
        <taxon>Actinomycetota</taxon>
        <taxon>Actinomycetes</taxon>
        <taxon>Micrococcales</taxon>
        <taxon>Cellulomonadaceae</taxon>
        <taxon>Cellulomonas</taxon>
    </lineage>
</organism>
<dbReference type="AlphaFoldDB" id="A0A4Y3KHN6"/>
<accession>A0A4Y3KHN6</accession>
<dbReference type="GO" id="GO:0140359">
    <property type="term" value="F:ABC-type transporter activity"/>
    <property type="evidence" value="ECO:0007669"/>
    <property type="project" value="InterPro"/>
</dbReference>
<comment type="caution">
    <text evidence="6">The sequence shown here is derived from an EMBL/GenBank/DDBJ whole genome shotgun (WGS) entry which is preliminary data.</text>
</comment>
<dbReference type="Pfam" id="PF00005">
    <property type="entry name" value="ABC_tran"/>
    <property type="match status" value="1"/>
</dbReference>
<sequence length="277" mass="29877">MDATEVTGTGVPVPEGRVPSIVVRDLRVTYKAYGGKRNALGDEAEGRLGRALDRVTRHVGTITEVPAVRGVSFAAYEGESIGVIGRNGSGKSTMLRAIAGLIPTAGGEVWARGDIALMGVNAALSSALSGERNIMLGGLAKGLSRKEVNELHDWIVDFAGIGDFVHLPMRTYSSGMAARLRFAISASTAPDILIIDEALSTGDVEFRAKSAARVEEIREQAGTVFLVSHSTTTVRKMCDRAIWIDRGLLRMDGPTDEVCDHYERVMRAIRRKKRLRG</sequence>
<dbReference type="PANTHER" id="PTHR46743">
    <property type="entry name" value="TEICHOIC ACIDS EXPORT ATP-BINDING PROTEIN TAGH"/>
    <property type="match status" value="1"/>
</dbReference>
<evidence type="ECO:0000256" key="1">
    <source>
        <dbReference type="ARBA" id="ARBA00005417"/>
    </source>
</evidence>
<keyword evidence="4 6" id="KW-0067">ATP-binding</keyword>
<dbReference type="GO" id="GO:0016887">
    <property type="term" value="F:ATP hydrolysis activity"/>
    <property type="evidence" value="ECO:0007669"/>
    <property type="project" value="InterPro"/>
</dbReference>
<dbReference type="InterPro" id="IPR027417">
    <property type="entry name" value="P-loop_NTPase"/>
</dbReference>
<keyword evidence="2" id="KW-0813">Transport</keyword>
<dbReference type="PROSITE" id="PS00211">
    <property type="entry name" value="ABC_TRANSPORTER_1"/>
    <property type="match status" value="1"/>
</dbReference>
<dbReference type="GO" id="GO:0016020">
    <property type="term" value="C:membrane"/>
    <property type="evidence" value="ECO:0007669"/>
    <property type="project" value="InterPro"/>
</dbReference>